<evidence type="ECO:0008006" key="4">
    <source>
        <dbReference type="Google" id="ProtNLM"/>
    </source>
</evidence>
<dbReference type="AlphaFoldDB" id="A0A9P8Y7I3"/>
<dbReference type="GeneID" id="70183885"/>
<dbReference type="RefSeq" id="XP_046012106.1">
    <property type="nucleotide sequence ID" value="XM_046154339.1"/>
</dbReference>
<reference evidence="2" key="1">
    <citation type="journal article" date="2021" name="Nat. Commun.">
        <title>Genetic determinants of endophytism in the Arabidopsis root mycobiome.</title>
        <authorList>
            <person name="Mesny F."/>
            <person name="Miyauchi S."/>
            <person name="Thiergart T."/>
            <person name="Pickel B."/>
            <person name="Atanasova L."/>
            <person name="Karlsson M."/>
            <person name="Huettel B."/>
            <person name="Barry K.W."/>
            <person name="Haridas S."/>
            <person name="Chen C."/>
            <person name="Bauer D."/>
            <person name="Andreopoulos W."/>
            <person name="Pangilinan J."/>
            <person name="LaButti K."/>
            <person name="Riley R."/>
            <person name="Lipzen A."/>
            <person name="Clum A."/>
            <person name="Drula E."/>
            <person name="Henrissat B."/>
            <person name="Kohler A."/>
            <person name="Grigoriev I.V."/>
            <person name="Martin F.M."/>
            <person name="Hacquard S."/>
        </authorList>
    </citation>
    <scope>NUCLEOTIDE SEQUENCE</scope>
    <source>
        <strain evidence="2">MPI-CAGE-CH-0230</strain>
    </source>
</reference>
<sequence>MHISLQPMRQQASLRNGDRDWTGVTSAKERRRLQNRLNQRALYERRKMRGTKTLATKQAQPRFNAADVFPGDTEGTRLLTRICFLNHEASHQQTINLARQALHEYLSKSYDLGRLASLVRLNVFFAWQDNARMLGFSDIWLSEDIVSPFCAEVVLPREADSAKHGGEVHGQYDTLPVALRPTPTQKKFPHHPWVDVIPHPQLRDNIIVALAQGRNGSEVDEFELCHDLIEVVGPTVEHSPAGFKRSCELPPLSNAARGSDLAQKAWDYISLVHESAEMSSRPPSLLVWESSRPCETKSWEVSAQFVHKWGWLLSGCDALLQATNVWRRARGEQAIKW</sequence>
<dbReference type="Proteomes" id="UP000756346">
    <property type="component" value="Unassembled WGS sequence"/>
</dbReference>
<dbReference type="OrthoDB" id="2245989at2759"/>
<keyword evidence="3" id="KW-1185">Reference proteome</keyword>
<gene>
    <name evidence="2" type="ORF">B0I36DRAFT_326394</name>
</gene>
<feature type="region of interest" description="Disordered" evidence="1">
    <location>
        <begin position="1"/>
        <end position="25"/>
    </location>
</feature>
<dbReference type="Pfam" id="PF11905">
    <property type="entry name" value="DUF3425"/>
    <property type="match status" value="1"/>
</dbReference>
<evidence type="ECO:0000313" key="2">
    <source>
        <dbReference type="EMBL" id="KAH7029818.1"/>
    </source>
</evidence>
<accession>A0A9P8Y7I3</accession>
<organism evidence="2 3">
    <name type="scientific">Microdochium trichocladiopsis</name>
    <dbReference type="NCBI Taxonomy" id="1682393"/>
    <lineage>
        <taxon>Eukaryota</taxon>
        <taxon>Fungi</taxon>
        <taxon>Dikarya</taxon>
        <taxon>Ascomycota</taxon>
        <taxon>Pezizomycotina</taxon>
        <taxon>Sordariomycetes</taxon>
        <taxon>Xylariomycetidae</taxon>
        <taxon>Xylariales</taxon>
        <taxon>Microdochiaceae</taxon>
        <taxon>Microdochium</taxon>
    </lineage>
</organism>
<dbReference type="PANTHER" id="PTHR38116">
    <property type="entry name" value="CHROMOSOME 7, WHOLE GENOME SHOTGUN SEQUENCE"/>
    <property type="match status" value="1"/>
</dbReference>
<dbReference type="InterPro" id="IPR021833">
    <property type="entry name" value="DUF3425"/>
</dbReference>
<protein>
    <recommendedName>
        <fullName evidence="4">BZIP domain-containing protein</fullName>
    </recommendedName>
</protein>
<dbReference type="EMBL" id="JAGTJQ010000006">
    <property type="protein sequence ID" value="KAH7029818.1"/>
    <property type="molecule type" value="Genomic_DNA"/>
</dbReference>
<proteinExistence type="predicted"/>
<comment type="caution">
    <text evidence="2">The sequence shown here is derived from an EMBL/GenBank/DDBJ whole genome shotgun (WGS) entry which is preliminary data.</text>
</comment>
<evidence type="ECO:0000256" key="1">
    <source>
        <dbReference type="SAM" id="MobiDB-lite"/>
    </source>
</evidence>
<evidence type="ECO:0000313" key="3">
    <source>
        <dbReference type="Proteomes" id="UP000756346"/>
    </source>
</evidence>
<dbReference type="PANTHER" id="PTHR38116:SF1">
    <property type="entry name" value="BZIP DOMAIN-CONTAINING PROTEIN"/>
    <property type="match status" value="1"/>
</dbReference>
<name>A0A9P8Y7I3_9PEZI</name>